<reference evidence="4" key="1">
    <citation type="submission" date="2018-02" db="EMBL/GenBank/DDBJ databases">
        <authorList>
            <person name="Cohen D.B."/>
            <person name="Kent A.D."/>
        </authorList>
    </citation>
    <scope>NUCLEOTIDE SEQUENCE</scope>
</reference>
<proteinExistence type="predicted"/>
<keyword evidence="2" id="KW-0833">Ubl conjugation pathway</keyword>
<dbReference type="InterPro" id="IPR000608">
    <property type="entry name" value="UBC"/>
</dbReference>
<dbReference type="SUPFAM" id="SSF54495">
    <property type="entry name" value="UBC-like"/>
    <property type="match status" value="1"/>
</dbReference>
<dbReference type="PANTHER" id="PTHR46116:SF19">
    <property type="entry name" value="UBIQUITIN-CONJUGATING ENZYME FAMILY PROTEIN"/>
    <property type="match status" value="1"/>
</dbReference>
<feature type="domain" description="UBC core" evidence="3">
    <location>
        <begin position="56"/>
        <end position="215"/>
    </location>
</feature>
<organism evidence="4">
    <name type="scientific">Fagus sylvatica</name>
    <name type="common">Beechnut</name>
    <dbReference type="NCBI Taxonomy" id="28930"/>
    <lineage>
        <taxon>Eukaryota</taxon>
        <taxon>Viridiplantae</taxon>
        <taxon>Streptophyta</taxon>
        <taxon>Embryophyta</taxon>
        <taxon>Tracheophyta</taxon>
        <taxon>Spermatophyta</taxon>
        <taxon>Magnoliopsida</taxon>
        <taxon>eudicotyledons</taxon>
        <taxon>Gunneridae</taxon>
        <taxon>Pentapetalae</taxon>
        <taxon>rosids</taxon>
        <taxon>fabids</taxon>
        <taxon>Fagales</taxon>
        <taxon>Fagaceae</taxon>
        <taxon>Fagus</taxon>
    </lineage>
</organism>
<gene>
    <name evidence="4" type="ORF">FSB_LOCUS54089</name>
</gene>
<dbReference type="Gene3D" id="3.10.110.10">
    <property type="entry name" value="Ubiquitin Conjugating Enzyme"/>
    <property type="match status" value="1"/>
</dbReference>
<evidence type="ECO:0000313" key="4">
    <source>
        <dbReference type="EMBL" id="SPD26207.1"/>
    </source>
</evidence>
<dbReference type="SMART" id="SM00212">
    <property type="entry name" value="UBCc"/>
    <property type="match status" value="1"/>
</dbReference>
<dbReference type="EMBL" id="OIVN01006148">
    <property type="protein sequence ID" value="SPD26207.1"/>
    <property type="molecule type" value="Genomic_DNA"/>
</dbReference>
<name>A0A2N9IKM1_FAGSY</name>
<dbReference type="FunFam" id="3.10.110.10:FF:000133">
    <property type="entry name" value="Putative ubiquitin-conjugating enzyme E2 38"/>
    <property type="match status" value="1"/>
</dbReference>
<dbReference type="GO" id="GO:0061631">
    <property type="term" value="F:ubiquitin conjugating enzyme activity"/>
    <property type="evidence" value="ECO:0007669"/>
    <property type="project" value="TreeGrafter"/>
</dbReference>
<dbReference type="PROSITE" id="PS50127">
    <property type="entry name" value="UBC_2"/>
    <property type="match status" value="1"/>
</dbReference>
<evidence type="ECO:0000256" key="1">
    <source>
        <dbReference type="ARBA" id="ARBA00022679"/>
    </source>
</evidence>
<keyword evidence="1" id="KW-0808">Transferase</keyword>
<protein>
    <recommendedName>
        <fullName evidence="3">UBC core domain-containing protein</fullName>
    </recommendedName>
</protein>
<dbReference type="InterPro" id="IPR016135">
    <property type="entry name" value="UBQ-conjugating_enzyme/RWD"/>
</dbReference>
<sequence length="351" mass="39920">MALSTTNSTTRNTEIEEDQLKVASFNRFDVVSDESDHYYHGNKKNGRDCFITRASKAHKKIMQEWKILEKNLPDSIFVRVYENRIDLLRAVIVGAAGTPYHDGLYFFDFCFPSDYPTRPPQVYYRSYGLRLNPNLYANGRVCLSLLNTWTGTKSEKWNPDESTVLQILLSIQGLVLNEKPYFNEPGHAVLGRTIWEKRSQAYNEDVFVLSCKTMLFLLRKPPKNFEVFVKNHFLERAEKILKACNAYRDGVVRVGYYGIDVSSSSSSKSVEVSEKFKGSMKLLYAQLVGAFQRSGASVGNFIERVKVEKKTTPSKAQVVVKKKPGIVEKVVWVLKKVLGLKKNKKGGKSNA</sequence>
<evidence type="ECO:0000256" key="2">
    <source>
        <dbReference type="ARBA" id="ARBA00022786"/>
    </source>
</evidence>
<accession>A0A2N9IKM1</accession>
<dbReference type="CDD" id="cd23837">
    <property type="entry name" value="UBCc_UBE2O"/>
    <property type="match status" value="1"/>
</dbReference>
<dbReference type="PANTHER" id="PTHR46116">
    <property type="entry name" value="(E3-INDEPENDENT) E2 UBIQUITIN-CONJUGATING ENZYME"/>
    <property type="match status" value="1"/>
</dbReference>
<dbReference type="Pfam" id="PF00179">
    <property type="entry name" value="UQ_con"/>
    <property type="match status" value="1"/>
</dbReference>
<evidence type="ECO:0000259" key="3">
    <source>
        <dbReference type="PROSITE" id="PS50127"/>
    </source>
</evidence>
<dbReference type="AlphaFoldDB" id="A0A2N9IKM1"/>